<feature type="domain" description="SseB protein N-terminal" evidence="1">
    <location>
        <begin position="6"/>
        <end position="122"/>
    </location>
</feature>
<sequence>MDTALLEELIIRAALEPGLRPRLIEALMASRLAVPLDKGLENGALPADFKPLTLNAQQGFPVLAVFTNPSKVTPWLKEQPAFQHSLVTSFSWAISITRPPFGIAVNPGYRHSLVLSPTEVEALRSTR</sequence>
<dbReference type="EMBL" id="QOVG01000009">
    <property type="protein sequence ID" value="NDK39745.1"/>
    <property type="molecule type" value="Genomic_DNA"/>
</dbReference>
<organism evidence="2 3">
    <name type="scientific">Pseudoxanthomonas gei</name>
    <dbReference type="NCBI Taxonomy" id="1383030"/>
    <lineage>
        <taxon>Bacteria</taxon>
        <taxon>Pseudomonadati</taxon>
        <taxon>Pseudomonadota</taxon>
        <taxon>Gammaproteobacteria</taxon>
        <taxon>Lysobacterales</taxon>
        <taxon>Lysobacteraceae</taxon>
        <taxon>Pseudoxanthomonas</taxon>
    </lineage>
</organism>
<dbReference type="Pfam" id="PF07179">
    <property type="entry name" value="SseB"/>
    <property type="match status" value="1"/>
</dbReference>
<evidence type="ECO:0000313" key="2">
    <source>
        <dbReference type="EMBL" id="NDK39745.1"/>
    </source>
</evidence>
<dbReference type="Proteomes" id="UP001429354">
    <property type="component" value="Unassembled WGS sequence"/>
</dbReference>
<dbReference type="RefSeq" id="WP_162350375.1">
    <property type="nucleotide sequence ID" value="NZ_QOVG01000009.1"/>
</dbReference>
<evidence type="ECO:0000259" key="1">
    <source>
        <dbReference type="Pfam" id="PF07179"/>
    </source>
</evidence>
<comment type="caution">
    <text evidence="2">The sequence shown here is derived from an EMBL/GenBank/DDBJ whole genome shotgun (WGS) entry which is preliminary data.</text>
</comment>
<evidence type="ECO:0000313" key="3">
    <source>
        <dbReference type="Proteomes" id="UP001429354"/>
    </source>
</evidence>
<protein>
    <submittedName>
        <fullName evidence="2">SseB family protein</fullName>
    </submittedName>
</protein>
<name>A0ABX0AGZ9_9GAMM</name>
<accession>A0ABX0AGZ9</accession>
<proteinExistence type="predicted"/>
<gene>
    <name evidence="2" type="ORF">DT603_12920</name>
</gene>
<reference evidence="2 3" key="1">
    <citation type="submission" date="2018-07" db="EMBL/GenBank/DDBJ databases">
        <title>Whole genome Sequencing of Pseudoxanthomonas gei KCTC 32298 (T).</title>
        <authorList>
            <person name="Kumar S."/>
            <person name="Bansal K."/>
            <person name="Kaur A."/>
            <person name="Patil P."/>
            <person name="Sharma S."/>
            <person name="Patil P.B."/>
        </authorList>
    </citation>
    <scope>NUCLEOTIDE SEQUENCE [LARGE SCALE GENOMIC DNA]</scope>
    <source>
        <strain evidence="2 3">KCTC 32298</strain>
    </source>
</reference>
<dbReference type="InterPro" id="IPR009839">
    <property type="entry name" value="SseB_N"/>
</dbReference>
<keyword evidence="3" id="KW-1185">Reference proteome</keyword>